<evidence type="ECO:0000256" key="2">
    <source>
        <dbReference type="SAM" id="Coils"/>
    </source>
</evidence>
<keyword evidence="6" id="KW-1185">Reference proteome</keyword>
<feature type="transmembrane region" description="Helical" evidence="3">
    <location>
        <begin position="57"/>
        <end position="76"/>
    </location>
</feature>
<proteinExistence type="inferred from homology"/>
<dbReference type="InterPro" id="IPR006143">
    <property type="entry name" value="RND_pump_MFP"/>
</dbReference>
<evidence type="ECO:0000313" key="5">
    <source>
        <dbReference type="EMBL" id="MEY9314307.1"/>
    </source>
</evidence>
<organism evidence="5 6">
    <name type="scientific">Bradyrhizobium elkanii</name>
    <dbReference type="NCBI Taxonomy" id="29448"/>
    <lineage>
        <taxon>Bacteria</taxon>
        <taxon>Pseudomonadati</taxon>
        <taxon>Pseudomonadota</taxon>
        <taxon>Alphaproteobacteria</taxon>
        <taxon>Hyphomicrobiales</taxon>
        <taxon>Nitrobacteraceae</taxon>
        <taxon>Bradyrhizobium</taxon>
    </lineage>
</organism>
<sequence>MKSTALRRTSNENKFYDPCNGHPLSKINTAAPAAKDKRRTARDVTIFKTRRISSMRLSILPAALAAFVLSLAPARAEMLTVAQHQVADEKAVFATVESISVAPARGRISGTVAQLNVREGDRVAAGQVIATVGDEKLVLQMKSLDAQIEALQAQANQAQIDFTRIEGLVERGTLPRVKLDEARTALNVADNGLRARTAERAVISQQLSEGRVLAPSDGRVLKKLVTVGSVVLPGDAIVTVAQQHFKLRLRVPERHARFLQPGDKIRVDAAELGEEAPRTGVIDLVYPQIEEGRVIADATVEGLGEYFVGDRLRVWISAGTRPAFVIPASYVRTRFGIDYIQLRQADRTVEIPVQRGRNVPTPALPDGLEILSGLRDGDQLVQP</sequence>
<accession>A0ABV4ET33</accession>
<dbReference type="NCBIfam" id="TIGR01730">
    <property type="entry name" value="RND_mfp"/>
    <property type="match status" value="1"/>
</dbReference>
<feature type="coiled-coil region" evidence="2">
    <location>
        <begin position="134"/>
        <end position="161"/>
    </location>
</feature>
<dbReference type="SUPFAM" id="SSF111369">
    <property type="entry name" value="HlyD-like secretion proteins"/>
    <property type="match status" value="1"/>
</dbReference>
<evidence type="ECO:0000313" key="6">
    <source>
        <dbReference type="Proteomes" id="UP001565471"/>
    </source>
</evidence>
<feature type="domain" description="Multidrug resistance protein MdtA-like barrel-sandwich hybrid" evidence="4">
    <location>
        <begin position="104"/>
        <end position="239"/>
    </location>
</feature>
<dbReference type="PANTHER" id="PTHR30158">
    <property type="entry name" value="ACRA/E-RELATED COMPONENT OF DRUG EFFLUX TRANSPORTER"/>
    <property type="match status" value="1"/>
</dbReference>
<dbReference type="Gene3D" id="1.10.287.470">
    <property type="entry name" value="Helix hairpin bin"/>
    <property type="match status" value="1"/>
</dbReference>
<dbReference type="EMBL" id="JBGBZA010000002">
    <property type="protein sequence ID" value="MEY9314307.1"/>
    <property type="molecule type" value="Genomic_DNA"/>
</dbReference>
<keyword evidence="3" id="KW-1133">Transmembrane helix</keyword>
<comment type="similarity">
    <text evidence="1">Belongs to the membrane fusion protein (MFP) (TC 8.A.1) family.</text>
</comment>
<evidence type="ECO:0000256" key="3">
    <source>
        <dbReference type="SAM" id="Phobius"/>
    </source>
</evidence>
<dbReference type="InterPro" id="IPR058625">
    <property type="entry name" value="MdtA-like_BSH"/>
</dbReference>
<gene>
    <name evidence="5" type="ORF">ABIF29_001106</name>
</gene>
<reference evidence="5 6" key="1">
    <citation type="submission" date="2024-07" db="EMBL/GenBank/DDBJ databases">
        <title>Genomic Encyclopedia of Type Strains, Phase V (KMG-V): Genome sequencing to study the core and pangenomes of soil and plant-associated prokaryotes.</title>
        <authorList>
            <person name="Whitman W."/>
        </authorList>
    </citation>
    <scope>NUCLEOTIDE SEQUENCE [LARGE SCALE GENOMIC DNA]</scope>
    <source>
        <strain evidence="5 6">USDA 415</strain>
    </source>
</reference>
<evidence type="ECO:0000256" key="1">
    <source>
        <dbReference type="ARBA" id="ARBA00009477"/>
    </source>
</evidence>
<protein>
    <submittedName>
        <fullName evidence="5">RND family efflux transporter MFP subunit</fullName>
    </submittedName>
</protein>
<name>A0ABV4ET33_BRAEL</name>
<dbReference type="PANTHER" id="PTHR30158:SF10">
    <property type="entry name" value="CATION EFFLUX PUMP"/>
    <property type="match status" value="1"/>
</dbReference>
<comment type="caution">
    <text evidence="5">The sequence shown here is derived from an EMBL/GenBank/DDBJ whole genome shotgun (WGS) entry which is preliminary data.</text>
</comment>
<dbReference type="Pfam" id="PF25917">
    <property type="entry name" value="BSH_RND"/>
    <property type="match status" value="1"/>
</dbReference>
<dbReference type="Proteomes" id="UP001565471">
    <property type="component" value="Unassembled WGS sequence"/>
</dbReference>
<dbReference type="Gene3D" id="2.40.30.170">
    <property type="match status" value="1"/>
</dbReference>
<dbReference type="Gene3D" id="2.40.50.100">
    <property type="match status" value="1"/>
</dbReference>
<keyword evidence="3" id="KW-0812">Transmembrane</keyword>
<keyword evidence="2" id="KW-0175">Coiled coil</keyword>
<keyword evidence="3" id="KW-0472">Membrane</keyword>
<evidence type="ECO:0000259" key="4">
    <source>
        <dbReference type="Pfam" id="PF25917"/>
    </source>
</evidence>